<proteinExistence type="predicted"/>
<organism evidence="2 3">
    <name type="scientific">Streptococcus suis 6407</name>
    <dbReference type="NCBI Taxonomy" id="1214179"/>
    <lineage>
        <taxon>Bacteria</taxon>
        <taxon>Bacillati</taxon>
        <taxon>Bacillota</taxon>
        <taxon>Bacilli</taxon>
        <taxon>Lactobacillales</taxon>
        <taxon>Streptococcaceae</taxon>
        <taxon>Streptococcus</taxon>
    </lineage>
</organism>
<dbReference type="RefSeq" id="WP_002938103.1">
    <property type="nucleotide sequence ID" value="NZ_ALLE01000002.1"/>
</dbReference>
<dbReference type="PATRIC" id="fig|1214179.4.peg.1281"/>
<name>A0A075SRM8_STRSU</name>
<evidence type="ECO:0000259" key="1">
    <source>
        <dbReference type="Pfam" id="PF20335"/>
    </source>
</evidence>
<dbReference type="GeneID" id="8153522"/>
<accession>A0A075SRM8</accession>
<dbReference type="InterPro" id="IPR046582">
    <property type="entry name" value="DUF6630"/>
</dbReference>
<gene>
    <name evidence="2" type="ORF">ID09_06565</name>
</gene>
<sequence length="182" mass="21301">MLTEEQLQDIFELADLMSNGDRELFLQLREVVFASDPHEILNFMERILDSESFDDFLDRVGESEKENLWLILIKLLEHLNYICVRDYKDNLEDFIYFFDCLQQVRNAGISLKLDSGGLSPIASISEWARVIDNKYLDENFCLGAVDMDTDSYYLFFSKQATFIRLQELAGNLGYRIDYAKNM</sequence>
<dbReference type="Proteomes" id="UP000028185">
    <property type="component" value="Chromosome"/>
</dbReference>
<dbReference type="HOGENOM" id="CLU_120430_0_0_9"/>
<dbReference type="Pfam" id="PF20335">
    <property type="entry name" value="DUF6630"/>
    <property type="match status" value="1"/>
</dbReference>
<reference evidence="2 3" key="1">
    <citation type="journal article" date="2014" name="Genome Announc.">
        <title>Whole-Genome Sequence of Streptococcus suis Serotype 4 Reference Strain 6407.</title>
        <authorList>
            <person name="Wang K."/>
            <person name="Chen J."/>
            <person name="Yao H."/>
            <person name="Lu C."/>
        </authorList>
    </citation>
    <scope>NUCLEOTIDE SEQUENCE [LARGE SCALE GENOMIC DNA]</scope>
    <source>
        <strain evidence="2">6407</strain>
    </source>
</reference>
<dbReference type="AlphaFoldDB" id="A0A075SRM8"/>
<evidence type="ECO:0000313" key="2">
    <source>
        <dbReference type="EMBL" id="AIG43705.1"/>
    </source>
</evidence>
<dbReference type="EMBL" id="CP008921">
    <property type="protein sequence ID" value="AIG43705.1"/>
    <property type="molecule type" value="Genomic_DNA"/>
</dbReference>
<feature type="domain" description="DUF6630" evidence="1">
    <location>
        <begin position="10"/>
        <end position="178"/>
    </location>
</feature>
<protein>
    <recommendedName>
        <fullName evidence="1">DUF6630 domain-containing protein</fullName>
    </recommendedName>
</protein>
<evidence type="ECO:0000313" key="3">
    <source>
        <dbReference type="Proteomes" id="UP000028185"/>
    </source>
</evidence>